<dbReference type="EMBL" id="LAZR01000108">
    <property type="protein sequence ID" value="KKN90705.1"/>
    <property type="molecule type" value="Genomic_DNA"/>
</dbReference>
<dbReference type="PANTHER" id="PTHR31084">
    <property type="entry name" value="ALPHA-L-FUCOSIDASE 2"/>
    <property type="match status" value="1"/>
</dbReference>
<dbReference type="PANTHER" id="PTHR31084:SF0">
    <property type="entry name" value="ALPHA-L-FUCOSIDASE 2"/>
    <property type="match status" value="1"/>
</dbReference>
<dbReference type="Gene3D" id="1.50.10.10">
    <property type="match status" value="1"/>
</dbReference>
<reference evidence="4" key="1">
    <citation type="journal article" date="2015" name="Nature">
        <title>Complex archaea that bridge the gap between prokaryotes and eukaryotes.</title>
        <authorList>
            <person name="Spang A."/>
            <person name="Saw J.H."/>
            <person name="Jorgensen S.L."/>
            <person name="Zaremba-Niedzwiedzka K."/>
            <person name="Martijn J."/>
            <person name="Lind A.E."/>
            <person name="van Eijk R."/>
            <person name="Schleper C."/>
            <person name="Guy L."/>
            <person name="Ettema T.J."/>
        </authorList>
    </citation>
    <scope>NUCLEOTIDE SEQUENCE</scope>
</reference>
<dbReference type="InterPro" id="IPR016518">
    <property type="entry name" value="Alpha-L-fucosidase"/>
</dbReference>
<dbReference type="InterPro" id="IPR027414">
    <property type="entry name" value="GH95_N_dom"/>
</dbReference>
<proteinExistence type="predicted"/>
<evidence type="ECO:0000259" key="3">
    <source>
        <dbReference type="Pfam" id="PF22124"/>
    </source>
</evidence>
<dbReference type="PIRSF" id="PIRSF007663">
    <property type="entry name" value="UCP007663"/>
    <property type="match status" value="1"/>
</dbReference>
<dbReference type="Pfam" id="PF21307">
    <property type="entry name" value="Glyco_hydro_95_C"/>
    <property type="match status" value="1"/>
</dbReference>
<comment type="caution">
    <text evidence="4">The sequence shown here is derived from an EMBL/GenBank/DDBJ whole genome shotgun (WGS) entry which is preliminary data.</text>
</comment>
<evidence type="ECO:0000313" key="4">
    <source>
        <dbReference type="EMBL" id="KKN90705.1"/>
    </source>
</evidence>
<accession>A0A0F9UBZ8</accession>
<dbReference type="Pfam" id="PF22124">
    <property type="entry name" value="Glyco_hydro_95_cat"/>
    <property type="match status" value="1"/>
</dbReference>
<feature type="domain" description="Glycosyl hydrolase family 95 catalytic" evidence="3">
    <location>
        <begin position="271"/>
        <end position="684"/>
    </location>
</feature>
<gene>
    <name evidence="4" type="ORF">LCGC14_0226480</name>
</gene>
<feature type="domain" description="Alpha fucosidase A-like C-terminal" evidence="2">
    <location>
        <begin position="687"/>
        <end position="761"/>
    </location>
</feature>
<organism evidence="4">
    <name type="scientific">marine sediment metagenome</name>
    <dbReference type="NCBI Taxonomy" id="412755"/>
    <lineage>
        <taxon>unclassified sequences</taxon>
        <taxon>metagenomes</taxon>
        <taxon>ecological metagenomes</taxon>
    </lineage>
</organism>
<dbReference type="SUPFAM" id="SSF48208">
    <property type="entry name" value="Six-hairpin glycosidases"/>
    <property type="match status" value="1"/>
</dbReference>
<dbReference type="InterPro" id="IPR054363">
    <property type="entry name" value="GH95_cat"/>
</dbReference>
<evidence type="ECO:0000259" key="1">
    <source>
        <dbReference type="Pfam" id="PF14498"/>
    </source>
</evidence>
<feature type="domain" description="Glycosyl hydrolase family 95 N-terminal" evidence="1">
    <location>
        <begin position="10"/>
        <end position="246"/>
    </location>
</feature>
<protein>
    <submittedName>
        <fullName evidence="4">Uncharacterized protein</fullName>
    </submittedName>
</protein>
<dbReference type="InterPro" id="IPR008928">
    <property type="entry name" value="6-hairpin_glycosidase_sf"/>
</dbReference>
<dbReference type="InterPro" id="IPR012341">
    <property type="entry name" value="6hp_glycosidase-like_sf"/>
</dbReference>
<dbReference type="GO" id="GO:0004560">
    <property type="term" value="F:alpha-L-fucosidase activity"/>
    <property type="evidence" value="ECO:0007669"/>
    <property type="project" value="InterPro"/>
</dbReference>
<dbReference type="GO" id="GO:0005975">
    <property type="term" value="P:carbohydrate metabolic process"/>
    <property type="evidence" value="ECO:0007669"/>
    <property type="project" value="InterPro"/>
</dbReference>
<dbReference type="Pfam" id="PF14498">
    <property type="entry name" value="Glyco_hyd_65N_2"/>
    <property type="match status" value="1"/>
</dbReference>
<evidence type="ECO:0000259" key="2">
    <source>
        <dbReference type="Pfam" id="PF21307"/>
    </source>
</evidence>
<dbReference type="InterPro" id="IPR049053">
    <property type="entry name" value="AFCA-like_C"/>
</dbReference>
<name>A0A0F9UBZ8_9ZZZZ</name>
<sequence length="785" mass="87291">MNRFHGMILRQPTHNRWQDALPTGNGRVGAMVYGNIFDENILLNHENLWLRNDPPELPDIADRLGELRQLLAEGKYREAESFIGDRFDENDYHGDIDPYHPLGDLVVVQRTPGLFKHYRRSLDFTTGEATVAWDSDGGSFSRKLFVSRADDVVVLTVDGPAGLINCDLRLDEHDKTDSSRDIPIDYVAEADGDFLTLSATYDRGGQFGAVARVIARGGSLRQDKRAQVDNNLLRITDADGALVLIKLFANEPAGPAIERLKAELADLPDDYEQLLARHLVSHGEMFGRVTLALGPEKEHDTNDALLAEAYEGDVPTALIERMFEFGRFLLMCSSAPGGLPANLQGVWNGSYSPPWSSDFHNDENIQMNYWQALPGNMPEATLPYFDYYESFLDDYRANASRVYGCRGIFIPIAQSTHGQMTSMPYGNWTAGAGWIAQLFWEYWLFTGDRDFLAGRVVPFLKETAAFYEDFLFEGPDGKLVFSPSMSPENTPSIPDCGMVTLNATMDVAIAREVLGSLCEACELLGIDPDRVERWRSMLGKMPAYEANEDGAIREWLHPAFPDNYHHRHQSHIYPLFPGLEVTEESDPAMYDACRVAVEKRLVIGLTSQTGWSLAHMANIYARLGAGDRALECLEILTRSCTACNLLTYHNDWRKQGLTLHWGESFPPFQIDANFGLTAAVIEMLLFSKPGLIKLLPALPTKWPAGQINGLIARGGVSIDIQWDMNAGTLRAELTARQAQTLTVKLPFGPTEITCDGGEISASDLGPAYRQLTLLAGHSVTMEAAR</sequence>
<dbReference type="AlphaFoldDB" id="A0A0F9UBZ8"/>